<name>A0A255Z203_9PROT</name>
<dbReference type="FunFam" id="1.10.3720.10:FF:000006">
    <property type="entry name" value="Glutamate/aspartate ABC transporter, permease protein GltK"/>
    <property type="match status" value="1"/>
</dbReference>
<dbReference type="PROSITE" id="PS50928">
    <property type="entry name" value="ABC_TM1"/>
    <property type="match status" value="1"/>
</dbReference>
<evidence type="ECO:0000256" key="7">
    <source>
        <dbReference type="ARBA" id="ARBA00022970"/>
    </source>
</evidence>
<evidence type="ECO:0000256" key="8">
    <source>
        <dbReference type="ARBA" id="ARBA00022989"/>
    </source>
</evidence>
<dbReference type="InterPro" id="IPR010065">
    <property type="entry name" value="AA_ABC_transptr_permease_3TM"/>
</dbReference>
<dbReference type="GO" id="GO:0006865">
    <property type="term" value="P:amino acid transport"/>
    <property type="evidence" value="ECO:0007669"/>
    <property type="project" value="UniProtKB-KW"/>
</dbReference>
<keyword evidence="7" id="KW-0029">Amino-acid transport</keyword>
<dbReference type="SUPFAM" id="SSF161098">
    <property type="entry name" value="MetI-like"/>
    <property type="match status" value="1"/>
</dbReference>
<evidence type="ECO:0000256" key="2">
    <source>
        <dbReference type="ARBA" id="ARBA00004429"/>
    </source>
</evidence>
<dbReference type="GO" id="GO:0043190">
    <property type="term" value="C:ATP-binding cassette (ABC) transporter complex"/>
    <property type="evidence" value="ECO:0007669"/>
    <property type="project" value="InterPro"/>
</dbReference>
<evidence type="ECO:0000259" key="14">
    <source>
        <dbReference type="PROSITE" id="PS50928"/>
    </source>
</evidence>
<evidence type="ECO:0000313" key="16">
    <source>
        <dbReference type="Proteomes" id="UP000216998"/>
    </source>
</evidence>
<evidence type="ECO:0000256" key="13">
    <source>
        <dbReference type="RuleBase" id="RU363032"/>
    </source>
</evidence>
<evidence type="ECO:0000256" key="4">
    <source>
        <dbReference type="ARBA" id="ARBA00022448"/>
    </source>
</evidence>
<sequence length="289" mass="31782">MVEWLGRCPYGRWFLRRAVSALVRGRGEHALNRRAACLLLLVPFLSGCAGDGWHIVDPRTAEGWGNLSFLMAGAGLTLGLSATALLLAIGIGLLTAIARSSRWRLLRMTSGAYVELMRTLPLFVLLLWVFYALPILVQGLAPDSVGFRALGWIADLTPFAAALIALALNAGAFLSEIFRAGIEGVPKGQVEAAQSLGMGRWLTLRRIILPQALRRMLPPTVGQFIHTVKDSSLASAIGLAELTRRATELQTQTYRPLELYTLLALEYLVILLILSRLSRWLERRWGQAV</sequence>
<comment type="subcellular location">
    <subcellularLocation>
        <location evidence="2">Cell inner membrane</location>
        <topology evidence="2">Multi-pass membrane protein</topology>
    </subcellularLocation>
    <subcellularLocation>
        <location evidence="13">Cell membrane</location>
        <topology evidence="13">Multi-pass membrane protein</topology>
    </subcellularLocation>
</comment>
<keyword evidence="8 13" id="KW-1133">Transmembrane helix</keyword>
<dbReference type="Pfam" id="PF00528">
    <property type="entry name" value="BPD_transp_1"/>
    <property type="match status" value="1"/>
</dbReference>
<dbReference type="NCBIfam" id="TIGR01726">
    <property type="entry name" value="HEQRo_perm_3TM"/>
    <property type="match status" value="1"/>
</dbReference>
<organism evidence="15 16">
    <name type="scientific">Niveispirillum lacus</name>
    <dbReference type="NCBI Taxonomy" id="1981099"/>
    <lineage>
        <taxon>Bacteria</taxon>
        <taxon>Pseudomonadati</taxon>
        <taxon>Pseudomonadota</taxon>
        <taxon>Alphaproteobacteria</taxon>
        <taxon>Rhodospirillales</taxon>
        <taxon>Azospirillaceae</taxon>
        <taxon>Niveispirillum</taxon>
    </lineage>
</organism>
<keyword evidence="16" id="KW-1185">Reference proteome</keyword>
<comment type="caution">
    <text evidence="15">The sequence shown here is derived from an EMBL/GenBank/DDBJ whole genome shotgun (WGS) entry which is preliminary data.</text>
</comment>
<feature type="transmembrane region" description="Helical" evidence="13">
    <location>
        <begin position="119"/>
        <end position="137"/>
    </location>
</feature>
<dbReference type="GO" id="GO:0022857">
    <property type="term" value="F:transmembrane transporter activity"/>
    <property type="evidence" value="ECO:0007669"/>
    <property type="project" value="InterPro"/>
</dbReference>
<dbReference type="CDD" id="cd06261">
    <property type="entry name" value="TM_PBP2"/>
    <property type="match status" value="1"/>
</dbReference>
<dbReference type="Proteomes" id="UP000216998">
    <property type="component" value="Unassembled WGS sequence"/>
</dbReference>
<accession>A0A255Z203</accession>
<reference evidence="15 16" key="1">
    <citation type="submission" date="2017-07" db="EMBL/GenBank/DDBJ databases">
        <title>Niveispirillum cyanobacteriorum sp. nov., isolated from cyanobacterial aggregates in a eutrophic lake.</title>
        <authorList>
            <person name="Cai H."/>
        </authorList>
    </citation>
    <scope>NUCLEOTIDE SEQUENCE [LARGE SCALE GENOMIC DNA]</scope>
    <source>
        <strain evidence="16">TH1-14</strain>
    </source>
</reference>
<dbReference type="AlphaFoldDB" id="A0A255Z203"/>
<evidence type="ECO:0000256" key="6">
    <source>
        <dbReference type="ARBA" id="ARBA00022692"/>
    </source>
</evidence>
<evidence type="ECO:0000256" key="3">
    <source>
        <dbReference type="ARBA" id="ARBA00010072"/>
    </source>
</evidence>
<evidence type="ECO:0000313" key="15">
    <source>
        <dbReference type="EMBL" id="OYQ35508.1"/>
    </source>
</evidence>
<comment type="similarity">
    <text evidence="3">Belongs to the binding-protein-dependent transport system permease family. HisMQ subfamily.</text>
</comment>
<dbReference type="PANTHER" id="PTHR30614">
    <property type="entry name" value="MEMBRANE COMPONENT OF AMINO ACID ABC TRANSPORTER"/>
    <property type="match status" value="1"/>
</dbReference>
<feature type="transmembrane region" description="Helical" evidence="13">
    <location>
        <begin position="35"/>
        <end position="56"/>
    </location>
</feature>
<proteinExistence type="inferred from homology"/>
<keyword evidence="4 13" id="KW-0813">Transport</keyword>
<feature type="transmembrane region" description="Helical" evidence="13">
    <location>
        <begin position="76"/>
        <end position="98"/>
    </location>
</feature>
<comment type="function">
    <text evidence="10">Part of the ABC transporter complex GltIJKL involved in glutamate and aspartate uptake. Probably responsible for the translocation of the substrate across the membrane.</text>
</comment>
<dbReference type="Gene3D" id="1.10.3720.10">
    <property type="entry name" value="MetI-like"/>
    <property type="match status" value="1"/>
</dbReference>
<keyword evidence="5" id="KW-1003">Cell membrane</keyword>
<gene>
    <name evidence="15" type="ORF">CHU95_07190</name>
</gene>
<keyword evidence="9 13" id="KW-0472">Membrane</keyword>
<dbReference type="InterPro" id="IPR000515">
    <property type="entry name" value="MetI-like"/>
</dbReference>
<evidence type="ECO:0000256" key="11">
    <source>
        <dbReference type="ARBA" id="ARBA00062718"/>
    </source>
</evidence>
<evidence type="ECO:0000256" key="12">
    <source>
        <dbReference type="ARBA" id="ARBA00073645"/>
    </source>
</evidence>
<feature type="domain" description="ABC transmembrane type-1" evidence="14">
    <location>
        <begin position="74"/>
        <end position="278"/>
    </location>
</feature>
<evidence type="ECO:0000256" key="10">
    <source>
        <dbReference type="ARBA" id="ARBA00060298"/>
    </source>
</evidence>
<evidence type="ECO:0000256" key="5">
    <source>
        <dbReference type="ARBA" id="ARBA00022475"/>
    </source>
</evidence>
<evidence type="ECO:0000256" key="1">
    <source>
        <dbReference type="ARBA" id="ARBA00003159"/>
    </source>
</evidence>
<keyword evidence="6 13" id="KW-0812">Transmembrane</keyword>
<dbReference type="InterPro" id="IPR043429">
    <property type="entry name" value="ArtM/GltK/GlnP/TcyL/YhdX-like"/>
</dbReference>
<dbReference type="OrthoDB" id="7190458at2"/>
<dbReference type="PANTHER" id="PTHR30614:SF20">
    <property type="entry name" value="GLUTAMINE TRANSPORT SYSTEM PERMEASE PROTEIN GLNP"/>
    <property type="match status" value="1"/>
</dbReference>
<dbReference type="EMBL" id="NOXU01000025">
    <property type="protein sequence ID" value="OYQ35508.1"/>
    <property type="molecule type" value="Genomic_DNA"/>
</dbReference>
<protein>
    <recommendedName>
        <fullName evidence="12">Glutamate/aspartate import permease protein GltK</fullName>
    </recommendedName>
</protein>
<comment type="subunit">
    <text evidence="11">The complex is composed of two ATP-binding proteins (GltL), two transmembrane proteins (GltJ and GltK) and a solute-binding protein (GltI).</text>
</comment>
<dbReference type="InterPro" id="IPR035906">
    <property type="entry name" value="MetI-like_sf"/>
</dbReference>
<feature type="transmembrane region" description="Helical" evidence="13">
    <location>
        <begin position="149"/>
        <end position="174"/>
    </location>
</feature>
<evidence type="ECO:0000256" key="9">
    <source>
        <dbReference type="ARBA" id="ARBA00023136"/>
    </source>
</evidence>
<comment type="function">
    <text evidence="1">Part of the binding-protein-dependent transport system for glutamine; probably responsible for the translocation of the substrate across the membrane.</text>
</comment>